<reference evidence="1 3" key="1">
    <citation type="journal article" date="2011" name="Nature">
        <title>The Medicago genome provides insight into the evolution of rhizobial symbioses.</title>
        <authorList>
            <person name="Young N.D."/>
            <person name="Debelle F."/>
            <person name="Oldroyd G.E."/>
            <person name="Geurts R."/>
            <person name="Cannon S.B."/>
            <person name="Udvardi M.K."/>
            <person name="Benedito V.A."/>
            <person name="Mayer K.F."/>
            <person name="Gouzy J."/>
            <person name="Schoof H."/>
            <person name="Van de Peer Y."/>
            <person name="Proost S."/>
            <person name="Cook D.R."/>
            <person name="Meyers B.C."/>
            <person name="Spannagl M."/>
            <person name="Cheung F."/>
            <person name="De Mita S."/>
            <person name="Krishnakumar V."/>
            <person name="Gundlach H."/>
            <person name="Zhou S."/>
            <person name="Mudge J."/>
            <person name="Bharti A.K."/>
            <person name="Murray J.D."/>
            <person name="Naoumkina M.A."/>
            <person name="Rosen B."/>
            <person name="Silverstein K.A."/>
            <person name="Tang H."/>
            <person name="Rombauts S."/>
            <person name="Zhao P.X."/>
            <person name="Zhou P."/>
            <person name="Barbe V."/>
            <person name="Bardou P."/>
            <person name="Bechner M."/>
            <person name="Bellec A."/>
            <person name="Berger A."/>
            <person name="Berges H."/>
            <person name="Bidwell S."/>
            <person name="Bisseling T."/>
            <person name="Choisne N."/>
            <person name="Couloux A."/>
            <person name="Denny R."/>
            <person name="Deshpande S."/>
            <person name="Dai X."/>
            <person name="Doyle J.J."/>
            <person name="Dudez A.M."/>
            <person name="Farmer A.D."/>
            <person name="Fouteau S."/>
            <person name="Franken C."/>
            <person name="Gibelin C."/>
            <person name="Gish J."/>
            <person name="Goldstein S."/>
            <person name="Gonzalez A.J."/>
            <person name="Green P.J."/>
            <person name="Hallab A."/>
            <person name="Hartog M."/>
            <person name="Hua A."/>
            <person name="Humphray S.J."/>
            <person name="Jeong D.H."/>
            <person name="Jing Y."/>
            <person name="Jocker A."/>
            <person name="Kenton S.M."/>
            <person name="Kim D.J."/>
            <person name="Klee K."/>
            <person name="Lai H."/>
            <person name="Lang C."/>
            <person name="Lin S."/>
            <person name="Macmil S.L."/>
            <person name="Magdelenat G."/>
            <person name="Matthews L."/>
            <person name="McCorrison J."/>
            <person name="Monaghan E.L."/>
            <person name="Mun J.H."/>
            <person name="Najar F.Z."/>
            <person name="Nicholson C."/>
            <person name="Noirot C."/>
            <person name="O'Bleness M."/>
            <person name="Paule C.R."/>
            <person name="Poulain J."/>
            <person name="Prion F."/>
            <person name="Qin B."/>
            <person name="Qu C."/>
            <person name="Retzel E.F."/>
            <person name="Riddle C."/>
            <person name="Sallet E."/>
            <person name="Samain S."/>
            <person name="Samson N."/>
            <person name="Sanders I."/>
            <person name="Saurat O."/>
            <person name="Scarpelli C."/>
            <person name="Schiex T."/>
            <person name="Segurens B."/>
            <person name="Severin A.J."/>
            <person name="Sherrier D.J."/>
            <person name="Shi R."/>
            <person name="Sims S."/>
            <person name="Singer S.R."/>
            <person name="Sinharoy S."/>
            <person name="Sterck L."/>
            <person name="Viollet A."/>
            <person name="Wang B.B."/>
            <person name="Wang K."/>
            <person name="Wang M."/>
            <person name="Wang X."/>
            <person name="Warfsmann J."/>
            <person name="Weissenbach J."/>
            <person name="White D.D."/>
            <person name="White J.D."/>
            <person name="Wiley G.B."/>
            <person name="Wincker P."/>
            <person name="Xing Y."/>
            <person name="Yang L."/>
            <person name="Yao Z."/>
            <person name="Ying F."/>
            <person name="Zhai J."/>
            <person name="Zhou L."/>
            <person name="Zuber A."/>
            <person name="Denarie J."/>
            <person name="Dixon R.A."/>
            <person name="May G.D."/>
            <person name="Schwartz D.C."/>
            <person name="Rogers J."/>
            <person name="Quetier F."/>
            <person name="Town C.D."/>
            <person name="Roe B.A."/>
        </authorList>
    </citation>
    <scope>NUCLEOTIDE SEQUENCE [LARGE SCALE GENOMIC DNA]</scope>
    <source>
        <strain evidence="1">A17</strain>
        <strain evidence="2 3">cv. Jemalong A17</strain>
    </source>
</reference>
<keyword evidence="3" id="KW-1185">Reference proteome</keyword>
<dbReference type="AlphaFoldDB" id="A0A072U826"/>
<name>A0A072U826_MEDTR</name>
<organism evidence="1 3">
    <name type="scientific">Medicago truncatula</name>
    <name type="common">Barrel medic</name>
    <name type="synonym">Medicago tribuloides</name>
    <dbReference type="NCBI Taxonomy" id="3880"/>
    <lineage>
        <taxon>Eukaryota</taxon>
        <taxon>Viridiplantae</taxon>
        <taxon>Streptophyta</taxon>
        <taxon>Embryophyta</taxon>
        <taxon>Tracheophyta</taxon>
        <taxon>Spermatophyta</taxon>
        <taxon>Magnoliopsida</taxon>
        <taxon>eudicotyledons</taxon>
        <taxon>Gunneridae</taxon>
        <taxon>Pentapetalae</taxon>
        <taxon>rosids</taxon>
        <taxon>fabids</taxon>
        <taxon>Fabales</taxon>
        <taxon>Fabaceae</taxon>
        <taxon>Papilionoideae</taxon>
        <taxon>50 kb inversion clade</taxon>
        <taxon>NPAAA clade</taxon>
        <taxon>Hologalegina</taxon>
        <taxon>IRL clade</taxon>
        <taxon>Trifolieae</taxon>
        <taxon>Medicago</taxon>
    </lineage>
</organism>
<dbReference type="EnsemblPlants" id="KEH25884">
    <property type="protein sequence ID" value="KEH25884"/>
    <property type="gene ID" value="MTR_6g037160"/>
</dbReference>
<evidence type="ECO:0000313" key="1">
    <source>
        <dbReference type="EMBL" id="KEH25884.1"/>
    </source>
</evidence>
<protein>
    <submittedName>
        <fullName evidence="1 2">Uncharacterized protein</fullName>
    </submittedName>
</protein>
<dbReference type="HOGENOM" id="CLU_2779711_0_0_1"/>
<dbReference type="Proteomes" id="UP000002051">
    <property type="component" value="Chromosome 6"/>
</dbReference>
<accession>A0A072U826</accession>
<sequence length="69" mass="8118">MNALNTVKRVEQTHTYMINTNLRLTDSRIRFALANWREARLGVGEKMKGFVYTLQGIFDNEVEVEMLRQ</sequence>
<proteinExistence type="predicted"/>
<evidence type="ECO:0000313" key="3">
    <source>
        <dbReference type="Proteomes" id="UP000002051"/>
    </source>
</evidence>
<reference evidence="2" key="3">
    <citation type="submission" date="2015-04" db="UniProtKB">
        <authorList>
            <consortium name="EnsemblPlants"/>
        </authorList>
    </citation>
    <scope>IDENTIFICATION</scope>
    <source>
        <strain evidence="2">cv. Jemalong A17</strain>
    </source>
</reference>
<evidence type="ECO:0000313" key="2">
    <source>
        <dbReference type="EnsemblPlants" id="KEH25884"/>
    </source>
</evidence>
<dbReference type="EMBL" id="CM001222">
    <property type="protein sequence ID" value="KEH25884.1"/>
    <property type="molecule type" value="Genomic_DNA"/>
</dbReference>
<gene>
    <name evidence="1" type="ordered locus">MTR_6g037160</name>
</gene>
<reference evidence="1 3" key="2">
    <citation type="journal article" date="2014" name="BMC Genomics">
        <title>An improved genome release (version Mt4.0) for the model legume Medicago truncatula.</title>
        <authorList>
            <person name="Tang H."/>
            <person name="Krishnakumar V."/>
            <person name="Bidwell S."/>
            <person name="Rosen B."/>
            <person name="Chan A."/>
            <person name="Zhou S."/>
            <person name="Gentzbittel L."/>
            <person name="Childs K.L."/>
            <person name="Yandell M."/>
            <person name="Gundlach H."/>
            <person name="Mayer K.F."/>
            <person name="Schwartz D.C."/>
            <person name="Town C.D."/>
        </authorList>
    </citation>
    <scope>GENOME REANNOTATION</scope>
    <source>
        <strain evidence="1">A17</strain>
        <strain evidence="2 3">cv. Jemalong A17</strain>
    </source>
</reference>